<dbReference type="GO" id="GO:0005886">
    <property type="term" value="C:plasma membrane"/>
    <property type="evidence" value="ECO:0007669"/>
    <property type="project" value="UniProtKB-SubCell"/>
</dbReference>
<comment type="subcellular location">
    <subcellularLocation>
        <location evidence="1 9">Cell membrane</location>
        <topology evidence="1 9">Multi-pass membrane protein</topology>
    </subcellularLocation>
</comment>
<accession>A0A5C4S180</accession>
<dbReference type="SUPFAM" id="SSF56317">
    <property type="entry name" value="Carbon-nitrogen hydrolase"/>
    <property type="match status" value="1"/>
</dbReference>
<proteinExistence type="inferred from homology"/>
<feature type="transmembrane region" description="Helical" evidence="9">
    <location>
        <begin position="154"/>
        <end position="177"/>
    </location>
</feature>
<evidence type="ECO:0000256" key="3">
    <source>
        <dbReference type="ARBA" id="ARBA00022475"/>
    </source>
</evidence>
<dbReference type="Pfam" id="PF20154">
    <property type="entry name" value="LNT_N"/>
    <property type="match status" value="1"/>
</dbReference>
<feature type="transmembrane region" description="Helical" evidence="9">
    <location>
        <begin position="86"/>
        <end position="104"/>
    </location>
</feature>
<comment type="similarity">
    <text evidence="2 9">Belongs to the CN hydrolase family. Apolipoprotein N-acyltransferase subfamily.</text>
</comment>
<evidence type="ECO:0000256" key="1">
    <source>
        <dbReference type="ARBA" id="ARBA00004651"/>
    </source>
</evidence>
<sequence>MHFHFNLSSRESGLAPAVATGLLLGLSFPSYPFIRLELLAWVALVPLLLASRRRMTWRRWFLAAYGAMVSFSLVSLWWISLATLPGGLLTVAANACFMTVPLLFFRFVSRRSGWRAALFSLPFSWVGWEWLYMRQELSFGWLVLGNSQALLTPMIQYADMTGVWGITFWLVFFNALVTDLLDRPRSPWLAGRILLLFLMVLLPLGYAWRVEAQGKVWQDEDAEVAVAIVQPNMDPYRKWQYATRWQLMEELVAMGDRAVQDGAPDLILWPETALPFHILDDSYTAYYTVLRDRVQRWESALLTGISDVGYEPVRQAYNASMLLQPGVEHPQVYRKMRLVPFAERVPYLEVFPWLERFSVSLVGIGSWGKGVEHTIMELQLPSGRQERFMNMICYESIFPGLVASFVREGAGFLTLVTNDGWYGKSYGPYQHAAIGRLRCIENRREMARCANTGISQVVDRYGRVRAVVPWWQKEVLSSVIGSGGPVTFYTRYPDLVPVVSLGVTLLTLLWGLSFRLPGKR</sequence>
<feature type="transmembrane region" description="Helical" evidence="9">
    <location>
        <begin position="116"/>
        <end position="134"/>
    </location>
</feature>
<dbReference type="EMBL" id="VDCI01000002">
    <property type="protein sequence ID" value="TNJ37263.1"/>
    <property type="molecule type" value="Genomic_DNA"/>
</dbReference>
<dbReference type="RefSeq" id="WP_139626257.1">
    <property type="nucleotide sequence ID" value="NZ_VDCI01000002.1"/>
</dbReference>
<dbReference type="EC" id="2.3.1.269" evidence="9"/>
<name>A0A5C4S180_PROVB</name>
<evidence type="ECO:0000256" key="8">
    <source>
        <dbReference type="ARBA" id="ARBA00023315"/>
    </source>
</evidence>
<dbReference type="PROSITE" id="PS50263">
    <property type="entry name" value="CN_HYDROLASE"/>
    <property type="match status" value="1"/>
</dbReference>
<keyword evidence="8 9" id="KW-0012">Acyltransferase</keyword>
<dbReference type="PANTHER" id="PTHR38686:SF1">
    <property type="entry name" value="APOLIPOPROTEIN N-ACYLTRANSFERASE"/>
    <property type="match status" value="1"/>
</dbReference>
<dbReference type="CDD" id="cd07571">
    <property type="entry name" value="ALP_N-acyl_transferase"/>
    <property type="match status" value="1"/>
</dbReference>
<keyword evidence="7 9" id="KW-0472">Membrane</keyword>
<evidence type="ECO:0000256" key="4">
    <source>
        <dbReference type="ARBA" id="ARBA00022679"/>
    </source>
</evidence>
<dbReference type="GO" id="GO:0016410">
    <property type="term" value="F:N-acyltransferase activity"/>
    <property type="evidence" value="ECO:0007669"/>
    <property type="project" value="UniProtKB-UniRule"/>
</dbReference>
<evidence type="ECO:0000256" key="5">
    <source>
        <dbReference type="ARBA" id="ARBA00022692"/>
    </source>
</evidence>
<evidence type="ECO:0000256" key="7">
    <source>
        <dbReference type="ARBA" id="ARBA00023136"/>
    </source>
</evidence>
<keyword evidence="6 9" id="KW-1133">Transmembrane helix</keyword>
<dbReference type="Pfam" id="PF00795">
    <property type="entry name" value="CN_hydrolase"/>
    <property type="match status" value="1"/>
</dbReference>
<dbReference type="UniPathway" id="UPA00666"/>
<comment type="function">
    <text evidence="9">Catalyzes the phospholipid dependent N-acylation of the N-terminal cysteine of apolipoprotein, the last step in lipoprotein maturation.</text>
</comment>
<keyword evidence="5 9" id="KW-0812">Transmembrane</keyword>
<feature type="transmembrane region" description="Helical" evidence="9">
    <location>
        <begin position="62"/>
        <end position="80"/>
    </location>
</feature>
<dbReference type="InterPro" id="IPR003010">
    <property type="entry name" value="C-N_Hydrolase"/>
</dbReference>
<keyword evidence="4 9" id="KW-0808">Transferase</keyword>
<keyword evidence="11" id="KW-0449">Lipoprotein</keyword>
<comment type="catalytic activity">
    <reaction evidence="9">
        <text>N-terminal S-1,2-diacyl-sn-glyceryl-L-cysteinyl-[lipoprotein] + a glycerophospholipid = N-acyl-S-1,2-diacyl-sn-glyceryl-L-cysteinyl-[lipoprotein] + a 2-acyl-sn-glycero-3-phospholipid + H(+)</text>
        <dbReference type="Rhea" id="RHEA:48228"/>
        <dbReference type="Rhea" id="RHEA-COMP:14681"/>
        <dbReference type="Rhea" id="RHEA-COMP:14684"/>
        <dbReference type="ChEBI" id="CHEBI:15378"/>
        <dbReference type="ChEBI" id="CHEBI:136912"/>
        <dbReference type="ChEBI" id="CHEBI:140656"/>
        <dbReference type="ChEBI" id="CHEBI:140657"/>
        <dbReference type="ChEBI" id="CHEBI:140660"/>
        <dbReference type="EC" id="2.3.1.269"/>
    </reaction>
</comment>
<dbReference type="AlphaFoldDB" id="A0A5C4S180"/>
<feature type="domain" description="CN hydrolase" evidence="10">
    <location>
        <begin position="229"/>
        <end position="488"/>
    </location>
</feature>
<evidence type="ECO:0000313" key="11">
    <source>
        <dbReference type="EMBL" id="TNJ37263.1"/>
    </source>
</evidence>
<evidence type="ECO:0000256" key="2">
    <source>
        <dbReference type="ARBA" id="ARBA00010065"/>
    </source>
</evidence>
<evidence type="ECO:0000256" key="9">
    <source>
        <dbReference type="HAMAP-Rule" id="MF_01148"/>
    </source>
</evidence>
<organism evidence="11 12">
    <name type="scientific">Prosthecochloris vibrioformis</name>
    <name type="common">Chlorobium vibrioforme</name>
    <dbReference type="NCBI Taxonomy" id="1098"/>
    <lineage>
        <taxon>Bacteria</taxon>
        <taxon>Pseudomonadati</taxon>
        <taxon>Chlorobiota</taxon>
        <taxon>Chlorobiia</taxon>
        <taxon>Chlorobiales</taxon>
        <taxon>Chlorobiaceae</taxon>
        <taxon>Prosthecochloris</taxon>
    </lineage>
</organism>
<dbReference type="InterPro" id="IPR045378">
    <property type="entry name" value="LNT_N"/>
</dbReference>
<dbReference type="PANTHER" id="PTHR38686">
    <property type="entry name" value="APOLIPOPROTEIN N-ACYLTRANSFERASE"/>
    <property type="match status" value="1"/>
</dbReference>
<reference evidence="11 12" key="1">
    <citation type="submission" date="2019-05" db="EMBL/GenBank/DDBJ databases">
        <title>Draft Whole-Genome sequence of the green sulfur bacterium Prosthecochloris vibrioformis DSM 260.</title>
        <authorList>
            <person name="Meyer T.E."/>
            <person name="Kyndt J.A."/>
        </authorList>
    </citation>
    <scope>NUCLEOTIDE SEQUENCE [LARGE SCALE GENOMIC DNA]</scope>
    <source>
        <strain evidence="11 12">DSM 260</strain>
    </source>
</reference>
<feature type="transmembrane region" description="Helical" evidence="9">
    <location>
        <begin position="33"/>
        <end position="50"/>
    </location>
</feature>
<keyword evidence="12" id="KW-1185">Reference proteome</keyword>
<dbReference type="InterPro" id="IPR036526">
    <property type="entry name" value="C-N_Hydrolase_sf"/>
</dbReference>
<keyword evidence="3 9" id="KW-1003">Cell membrane</keyword>
<protein>
    <recommendedName>
        <fullName evidence="9">Apolipoprotein N-acyltransferase</fullName>
        <shortName evidence="9">ALP N-acyltransferase</shortName>
        <ecNumber evidence="9">2.3.1.269</ecNumber>
    </recommendedName>
</protein>
<dbReference type="Proteomes" id="UP000309544">
    <property type="component" value="Unassembled WGS sequence"/>
</dbReference>
<evidence type="ECO:0000256" key="6">
    <source>
        <dbReference type="ARBA" id="ARBA00022989"/>
    </source>
</evidence>
<gene>
    <name evidence="9 11" type="primary">lnt</name>
    <name evidence="11" type="ORF">FGF68_03305</name>
</gene>
<evidence type="ECO:0000259" key="10">
    <source>
        <dbReference type="PROSITE" id="PS50263"/>
    </source>
</evidence>
<feature type="transmembrane region" description="Helical" evidence="9">
    <location>
        <begin position="495"/>
        <end position="514"/>
    </location>
</feature>
<dbReference type="InterPro" id="IPR004563">
    <property type="entry name" value="Apolipo_AcylTrfase"/>
</dbReference>
<comment type="caution">
    <text evidence="11">The sequence shown here is derived from an EMBL/GenBank/DDBJ whole genome shotgun (WGS) entry which is preliminary data.</text>
</comment>
<dbReference type="NCBIfam" id="TIGR00546">
    <property type="entry name" value="lnt"/>
    <property type="match status" value="1"/>
</dbReference>
<dbReference type="HAMAP" id="MF_01148">
    <property type="entry name" value="Lnt"/>
    <property type="match status" value="1"/>
</dbReference>
<comment type="pathway">
    <text evidence="9">Protein modification; lipoprotein biosynthesis (N-acyl transfer).</text>
</comment>
<evidence type="ECO:0000313" key="12">
    <source>
        <dbReference type="Proteomes" id="UP000309544"/>
    </source>
</evidence>
<feature type="transmembrane region" description="Helical" evidence="9">
    <location>
        <begin position="189"/>
        <end position="208"/>
    </location>
</feature>
<dbReference type="GO" id="GO:0042158">
    <property type="term" value="P:lipoprotein biosynthetic process"/>
    <property type="evidence" value="ECO:0007669"/>
    <property type="project" value="UniProtKB-UniRule"/>
</dbReference>
<dbReference type="Gene3D" id="3.60.110.10">
    <property type="entry name" value="Carbon-nitrogen hydrolase"/>
    <property type="match status" value="1"/>
</dbReference>